<feature type="transmembrane region" description="Helical" evidence="7">
    <location>
        <begin position="130"/>
        <end position="159"/>
    </location>
</feature>
<comment type="similarity">
    <text evidence="2">Belongs to the FliR/MopE/SpaR family.</text>
</comment>
<keyword evidence="6 7" id="KW-0472">Membrane</keyword>
<dbReference type="Pfam" id="PF01311">
    <property type="entry name" value="Bac_export_1"/>
    <property type="match status" value="1"/>
</dbReference>
<feature type="transmembrane region" description="Helical" evidence="7">
    <location>
        <begin position="179"/>
        <end position="201"/>
    </location>
</feature>
<dbReference type="PRINTS" id="PR00953">
    <property type="entry name" value="TYPE3IMRPROT"/>
</dbReference>
<proteinExistence type="inferred from homology"/>
<dbReference type="InterPro" id="IPR002010">
    <property type="entry name" value="T3SS_IM_R"/>
</dbReference>
<keyword evidence="8" id="KW-0282">Flagellum</keyword>
<protein>
    <submittedName>
        <fullName evidence="8">Flagellar biosynthetic protein FliR</fullName>
    </submittedName>
</protein>
<comment type="subcellular location">
    <subcellularLocation>
        <location evidence="1">Cell membrane</location>
        <topology evidence="1">Multi-pass membrane protein</topology>
    </subcellularLocation>
</comment>
<dbReference type="Proteomes" id="UP001205601">
    <property type="component" value="Unassembled WGS sequence"/>
</dbReference>
<dbReference type="EMBL" id="JAOCQF010000006">
    <property type="protein sequence ID" value="MCT8331695.1"/>
    <property type="molecule type" value="Genomic_DNA"/>
</dbReference>
<feature type="transmembrane region" description="Helical" evidence="7">
    <location>
        <begin position="45"/>
        <end position="62"/>
    </location>
</feature>
<comment type="caution">
    <text evidence="8">The sequence shown here is derived from an EMBL/GenBank/DDBJ whole genome shotgun (WGS) entry which is preliminary data.</text>
</comment>
<evidence type="ECO:0000256" key="5">
    <source>
        <dbReference type="ARBA" id="ARBA00022989"/>
    </source>
</evidence>
<gene>
    <name evidence="8" type="ORF">N5I32_19440</name>
</gene>
<keyword evidence="3" id="KW-1003">Cell membrane</keyword>
<dbReference type="PANTHER" id="PTHR30065">
    <property type="entry name" value="FLAGELLAR BIOSYNTHETIC PROTEIN FLIR"/>
    <property type="match status" value="1"/>
</dbReference>
<feature type="transmembrane region" description="Helical" evidence="7">
    <location>
        <begin position="74"/>
        <end position="96"/>
    </location>
</feature>
<evidence type="ECO:0000313" key="9">
    <source>
        <dbReference type="Proteomes" id="UP001205601"/>
    </source>
</evidence>
<name>A0ABT2NSM0_9RHOB</name>
<dbReference type="RefSeq" id="WP_261497603.1">
    <property type="nucleotide sequence ID" value="NZ_JAOCQF010000006.1"/>
</dbReference>
<evidence type="ECO:0000256" key="6">
    <source>
        <dbReference type="ARBA" id="ARBA00023136"/>
    </source>
</evidence>
<reference evidence="9" key="1">
    <citation type="submission" date="2023-07" db="EMBL/GenBank/DDBJ databases">
        <title>Defluviimonas sediminis sp. nov., isolated from mangrove sediment.</title>
        <authorList>
            <person name="Liu L."/>
            <person name="Li J."/>
            <person name="Huang Y."/>
            <person name="Pan J."/>
            <person name="Li M."/>
        </authorList>
    </citation>
    <scope>NUCLEOTIDE SEQUENCE [LARGE SCALE GENOMIC DNA]</scope>
    <source>
        <strain evidence="9">FT324</strain>
    </source>
</reference>
<keyword evidence="8" id="KW-0969">Cilium</keyword>
<feature type="transmembrane region" description="Helical" evidence="7">
    <location>
        <begin position="213"/>
        <end position="242"/>
    </location>
</feature>
<sequence length="258" mass="26737">MTPFLTEAERLAGFGVFAGLLVLIRVSSAMIVMPGFGQGFVPMRVRLAASVAFTLVVLPAIAPDLPKADGVGAAGVLVVIEIACGAALGLFLRLMAMALEIAGMMIAQATSLAQMFGGMETEPMPAISQLLLMAGLALAAFSGLHLRVAEALILSYSAFPAGELPGSAALTDWGLWGVIRAFTLAFGLAAPVLVLATLYNFALGVINRAMPQLMVMMVGTPALAIGVFVLLAVGTPVLLVVWHREFAAVLSDPFVVGR</sequence>
<keyword evidence="9" id="KW-1185">Reference proteome</keyword>
<evidence type="ECO:0000256" key="4">
    <source>
        <dbReference type="ARBA" id="ARBA00022692"/>
    </source>
</evidence>
<accession>A0ABT2NSM0</accession>
<evidence type="ECO:0000313" key="8">
    <source>
        <dbReference type="EMBL" id="MCT8331695.1"/>
    </source>
</evidence>
<keyword evidence="5 7" id="KW-1133">Transmembrane helix</keyword>
<feature type="transmembrane region" description="Helical" evidence="7">
    <location>
        <begin position="12"/>
        <end position="33"/>
    </location>
</feature>
<dbReference type="PANTHER" id="PTHR30065:SF1">
    <property type="entry name" value="SURFACE PRESENTATION OF ANTIGENS PROTEIN SPAR"/>
    <property type="match status" value="1"/>
</dbReference>
<evidence type="ECO:0000256" key="7">
    <source>
        <dbReference type="SAM" id="Phobius"/>
    </source>
</evidence>
<evidence type="ECO:0000256" key="3">
    <source>
        <dbReference type="ARBA" id="ARBA00022475"/>
    </source>
</evidence>
<evidence type="ECO:0000256" key="2">
    <source>
        <dbReference type="ARBA" id="ARBA00009772"/>
    </source>
</evidence>
<keyword evidence="4 7" id="KW-0812">Transmembrane</keyword>
<organism evidence="8 9">
    <name type="scientific">Albidovulum sediminis</name>
    <dbReference type="NCBI Taxonomy" id="3066345"/>
    <lineage>
        <taxon>Bacteria</taxon>
        <taxon>Pseudomonadati</taxon>
        <taxon>Pseudomonadota</taxon>
        <taxon>Alphaproteobacteria</taxon>
        <taxon>Rhodobacterales</taxon>
        <taxon>Paracoccaceae</taxon>
        <taxon>Albidovulum</taxon>
    </lineage>
</organism>
<evidence type="ECO:0000256" key="1">
    <source>
        <dbReference type="ARBA" id="ARBA00004651"/>
    </source>
</evidence>
<keyword evidence="8" id="KW-0966">Cell projection</keyword>